<keyword evidence="8" id="KW-1185">Reference proteome</keyword>
<dbReference type="AlphaFoldDB" id="B1Y138"/>
<dbReference type="PRINTS" id="PR00032">
    <property type="entry name" value="HTHARAC"/>
</dbReference>
<organism evidence="7 8">
    <name type="scientific">Leptothrix cholodnii (strain ATCC 51168 / LMG 8142 / SP-6)</name>
    <name type="common">Leptothrix discophora (strain SP-6)</name>
    <dbReference type="NCBI Taxonomy" id="395495"/>
    <lineage>
        <taxon>Bacteria</taxon>
        <taxon>Pseudomonadati</taxon>
        <taxon>Pseudomonadota</taxon>
        <taxon>Betaproteobacteria</taxon>
        <taxon>Burkholderiales</taxon>
        <taxon>Sphaerotilaceae</taxon>
        <taxon>Leptothrix</taxon>
    </lineage>
</organism>
<dbReference type="EMBL" id="CP001013">
    <property type="protein sequence ID" value="ACB35455.1"/>
    <property type="molecule type" value="Genomic_DNA"/>
</dbReference>
<keyword evidence="2" id="KW-0238">DNA-binding</keyword>
<dbReference type="InterPro" id="IPR018062">
    <property type="entry name" value="HTH_AraC-typ_CS"/>
</dbReference>
<evidence type="ECO:0000256" key="3">
    <source>
        <dbReference type="ARBA" id="ARBA00023159"/>
    </source>
</evidence>
<dbReference type="HOGENOM" id="CLU_000445_88_6_4"/>
<protein>
    <submittedName>
        <fullName evidence="7">Transcriptional regulator, AraC family</fullName>
    </submittedName>
</protein>
<dbReference type="SUPFAM" id="SSF51215">
    <property type="entry name" value="Regulatory protein AraC"/>
    <property type="match status" value="1"/>
</dbReference>
<evidence type="ECO:0000259" key="6">
    <source>
        <dbReference type="PROSITE" id="PS01124"/>
    </source>
</evidence>
<dbReference type="RefSeq" id="WP_012348202.1">
    <property type="nucleotide sequence ID" value="NC_010524.1"/>
</dbReference>
<sequence>MPSLRPSHDAAQQLNPLLPGYSFNLYLVAGLTPIVQGGALDFFIDRPGGMKGWIINLTVQGRGKVVDGDRAFECEPGDLLLFPPGVAHDYGRAPHSPEWFHRWVYFRPRGFWANWLTWPGQGDGAGAEAGAGTGTGVGRLRLADPAVRKEIEDLFVQIDATHRGGRRTSEELAINLLERLLIRCHEEAPGYESRSLDARVQSACQFIANNLAHELSLEEIARHVCLSPSRLAHLFREQMGVSIVRWREDQRIILAKHMLLSTGTPISSIGARVGYDDQLYFSRVFRKRVGVSPSEFRRSSEESHDPWGEAAAEAPDTRSPLAQAG</sequence>
<evidence type="ECO:0000313" key="7">
    <source>
        <dbReference type="EMBL" id="ACB35455.1"/>
    </source>
</evidence>
<dbReference type="NCBIfam" id="NF007860">
    <property type="entry name" value="PRK10572.1"/>
    <property type="match status" value="1"/>
</dbReference>
<dbReference type="SUPFAM" id="SSF46689">
    <property type="entry name" value="Homeodomain-like"/>
    <property type="match status" value="2"/>
</dbReference>
<dbReference type="PROSITE" id="PS01124">
    <property type="entry name" value="HTH_ARAC_FAMILY_2"/>
    <property type="match status" value="1"/>
</dbReference>
<dbReference type="InterPro" id="IPR037923">
    <property type="entry name" value="HTH-like"/>
</dbReference>
<dbReference type="GO" id="GO:0003700">
    <property type="term" value="F:DNA-binding transcription factor activity"/>
    <property type="evidence" value="ECO:0007669"/>
    <property type="project" value="InterPro"/>
</dbReference>
<dbReference type="InterPro" id="IPR050204">
    <property type="entry name" value="AraC_XylS_family_regulators"/>
</dbReference>
<feature type="domain" description="HTH araC/xylS-type" evidence="6">
    <location>
        <begin position="201"/>
        <end position="299"/>
    </location>
</feature>
<evidence type="ECO:0000256" key="5">
    <source>
        <dbReference type="SAM" id="MobiDB-lite"/>
    </source>
</evidence>
<feature type="compositionally biased region" description="Basic and acidic residues" evidence="5">
    <location>
        <begin position="295"/>
        <end position="307"/>
    </location>
</feature>
<reference evidence="7 8" key="1">
    <citation type="submission" date="2008-03" db="EMBL/GenBank/DDBJ databases">
        <title>Complete sequence of Leptothrix cholodnii SP-6.</title>
        <authorList>
            <consortium name="US DOE Joint Genome Institute"/>
            <person name="Copeland A."/>
            <person name="Lucas S."/>
            <person name="Lapidus A."/>
            <person name="Glavina del Rio T."/>
            <person name="Dalin E."/>
            <person name="Tice H."/>
            <person name="Bruce D."/>
            <person name="Goodwin L."/>
            <person name="Pitluck S."/>
            <person name="Chertkov O."/>
            <person name="Brettin T."/>
            <person name="Detter J.C."/>
            <person name="Han C."/>
            <person name="Kuske C.R."/>
            <person name="Schmutz J."/>
            <person name="Larimer F."/>
            <person name="Land M."/>
            <person name="Hauser L."/>
            <person name="Kyrpides N."/>
            <person name="Lykidis A."/>
            <person name="Emerson D."/>
            <person name="Richardson P."/>
        </authorList>
    </citation>
    <scope>NUCLEOTIDE SEQUENCE [LARGE SCALE GENOMIC DNA]</scope>
    <source>
        <strain evidence="8">ATCC 51168 / LMG 8142 / SP-6</strain>
    </source>
</reference>
<dbReference type="SMART" id="SM00342">
    <property type="entry name" value="HTH_ARAC"/>
    <property type="match status" value="1"/>
</dbReference>
<name>B1Y138_LEPCP</name>
<evidence type="ECO:0000313" key="8">
    <source>
        <dbReference type="Proteomes" id="UP000001693"/>
    </source>
</evidence>
<dbReference type="InterPro" id="IPR003313">
    <property type="entry name" value="AraC-bd"/>
</dbReference>
<dbReference type="GO" id="GO:0043565">
    <property type="term" value="F:sequence-specific DNA binding"/>
    <property type="evidence" value="ECO:0007669"/>
    <property type="project" value="InterPro"/>
</dbReference>
<dbReference type="Gene3D" id="1.10.10.60">
    <property type="entry name" value="Homeodomain-like"/>
    <property type="match status" value="2"/>
</dbReference>
<dbReference type="Pfam" id="PF02311">
    <property type="entry name" value="AraC_binding"/>
    <property type="match status" value="1"/>
</dbReference>
<keyword evidence="3" id="KW-0010">Activator</keyword>
<dbReference type="Pfam" id="PF12833">
    <property type="entry name" value="HTH_18"/>
    <property type="match status" value="1"/>
</dbReference>
<accession>B1Y138</accession>
<dbReference type="KEGG" id="lch:Lcho_3197"/>
<keyword evidence="4" id="KW-0804">Transcription</keyword>
<feature type="region of interest" description="Disordered" evidence="5">
    <location>
        <begin position="292"/>
        <end position="325"/>
    </location>
</feature>
<proteinExistence type="predicted"/>
<evidence type="ECO:0000256" key="1">
    <source>
        <dbReference type="ARBA" id="ARBA00023015"/>
    </source>
</evidence>
<dbReference type="OrthoDB" id="9809338at2"/>
<dbReference type="Gene3D" id="2.60.120.280">
    <property type="entry name" value="Regulatory protein AraC"/>
    <property type="match status" value="1"/>
</dbReference>
<dbReference type="eggNOG" id="COG1917">
    <property type="taxonomic scope" value="Bacteria"/>
</dbReference>
<gene>
    <name evidence="7" type="ordered locus">Lcho_3197</name>
</gene>
<evidence type="ECO:0000256" key="4">
    <source>
        <dbReference type="ARBA" id="ARBA00023163"/>
    </source>
</evidence>
<keyword evidence="1" id="KW-0805">Transcription regulation</keyword>
<dbReference type="eggNOG" id="COG2207">
    <property type="taxonomic scope" value="Bacteria"/>
</dbReference>
<dbReference type="PANTHER" id="PTHR46796">
    <property type="entry name" value="HTH-TYPE TRANSCRIPTIONAL ACTIVATOR RHAS-RELATED"/>
    <property type="match status" value="1"/>
</dbReference>
<dbReference type="PROSITE" id="PS00041">
    <property type="entry name" value="HTH_ARAC_FAMILY_1"/>
    <property type="match status" value="1"/>
</dbReference>
<dbReference type="InterPro" id="IPR018060">
    <property type="entry name" value="HTH_AraC"/>
</dbReference>
<dbReference type="STRING" id="395495.Lcho_3197"/>
<dbReference type="InterPro" id="IPR009057">
    <property type="entry name" value="Homeodomain-like_sf"/>
</dbReference>
<evidence type="ECO:0000256" key="2">
    <source>
        <dbReference type="ARBA" id="ARBA00023125"/>
    </source>
</evidence>
<dbReference type="Proteomes" id="UP000001693">
    <property type="component" value="Chromosome"/>
</dbReference>
<dbReference type="InterPro" id="IPR020449">
    <property type="entry name" value="Tscrpt_reg_AraC-type_HTH"/>
</dbReference>